<dbReference type="SUPFAM" id="SSF55785">
    <property type="entry name" value="PYP-like sensor domain (PAS domain)"/>
    <property type="match status" value="1"/>
</dbReference>
<dbReference type="CDD" id="cd01949">
    <property type="entry name" value="GGDEF"/>
    <property type="match status" value="1"/>
</dbReference>
<dbReference type="EMBL" id="JACOPH010000001">
    <property type="protein sequence ID" value="MBC5713044.1"/>
    <property type="molecule type" value="Genomic_DNA"/>
</dbReference>
<dbReference type="InterPro" id="IPR001633">
    <property type="entry name" value="EAL_dom"/>
</dbReference>
<dbReference type="SMART" id="SM00052">
    <property type="entry name" value="EAL"/>
    <property type="match status" value="1"/>
</dbReference>
<evidence type="ECO:0000259" key="1">
    <source>
        <dbReference type="PROSITE" id="PS50883"/>
    </source>
</evidence>
<reference evidence="3" key="1">
    <citation type="submission" date="2020-08" db="EMBL/GenBank/DDBJ databases">
        <title>Genome public.</title>
        <authorList>
            <person name="Liu C."/>
            <person name="Sun Q."/>
        </authorList>
    </citation>
    <scope>NUCLEOTIDE SEQUENCE</scope>
    <source>
        <strain evidence="3">BX1005</strain>
    </source>
</reference>
<dbReference type="PROSITE" id="PS50887">
    <property type="entry name" value="GGDEF"/>
    <property type="match status" value="1"/>
</dbReference>
<dbReference type="InterPro" id="IPR000160">
    <property type="entry name" value="GGDEF_dom"/>
</dbReference>
<dbReference type="Gene3D" id="3.30.70.270">
    <property type="match status" value="1"/>
</dbReference>
<name>A0A923LN67_9FIRM</name>
<accession>A0A923LN67</accession>
<dbReference type="RefSeq" id="WP_186866050.1">
    <property type="nucleotide sequence ID" value="NZ_JACOPH010000001.1"/>
</dbReference>
<evidence type="ECO:0000313" key="3">
    <source>
        <dbReference type="EMBL" id="MBC5713044.1"/>
    </source>
</evidence>
<keyword evidence="4" id="KW-1185">Reference proteome</keyword>
<dbReference type="PANTHER" id="PTHR33121:SF70">
    <property type="entry name" value="SIGNALING PROTEIN YKOW"/>
    <property type="match status" value="1"/>
</dbReference>
<dbReference type="InterPro" id="IPR035965">
    <property type="entry name" value="PAS-like_dom_sf"/>
</dbReference>
<dbReference type="AlphaFoldDB" id="A0A923LN67"/>
<dbReference type="Pfam" id="PF00563">
    <property type="entry name" value="EAL"/>
    <property type="match status" value="1"/>
</dbReference>
<dbReference type="SMART" id="SM00267">
    <property type="entry name" value="GGDEF"/>
    <property type="match status" value="1"/>
</dbReference>
<gene>
    <name evidence="3" type="ORF">H8S17_02265</name>
</gene>
<dbReference type="PROSITE" id="PS50883">
    <property type="entry name" value="EAL"/>
    <property type="match status" value="1"/>
</dbReference>
<feature type="domain" description="EAL" evidence="1">
    <location>
        <begin position="296"/>
        <end position="549"/>
    </location>
</feature>
<dbReference type="Gene3D" id="3.30.450.20">
    <property type="entry name" value="PAS domain"/>
    <property type="match status" value="1"/>
</dbReference>
<dbReference type="GO" id="GO:0071111">
    <property type="term" value="F:cyclic-guanylate-specific phosphodiesterase activity"/>
    <property type="evidence" value="ECO:0007669"/>
    <property type="project" value="InterPro"/>
</dbReference>
<sequence>MILDISGLDSQVFSAITDTSDRNYVYMCNMQTNVSRWSKNAVDYFGLPGEYMYDAGSIWEQHVHPDDIAVYREQIDDIFSGRSQKHHFEYRAKNKTGEYVTCTCIGRVLKGEGSRPDLFAGTIENHGIMDNIDATTNLYNIYELSNKILFGIQCRKNICLLMVGVNHFSDINDIYGYDTGNVILKTIAADFLDAVHYQGSVYRMDGVRFAFYFENKDKEWITEFYDELKQNIKKQQILKEKPIAITFSAGAVILDDNAGIHSVLTGLSYAFSLSKHDRHGELVFFDTDTMDHGRRNLELLETLRHSVLNGCRGFYLNYQPIVSVEDETIIGMEALLRWKNDRFGEVPPGVFIRWLENDACFYELGNWILERALTEGKPIIAKWKDFVINVNIAYPQMERVGFIEALSSILEKVEFPPENLCIELTERCRTLEQNFLTQQIKQIKDMGIKVALDDFGTGFSSLDVLSYLPVDTLKIDRGFVAGISEKIANQVIVRSVAQCANELGVKVCVEGIEDRELADFLKPYGPGSYQGYYFSRPISIEKLKEKYMK</sequence>
<dbReference type="InterPro" id="IPR013655">
    <property type="entry name" value="PAS_fold_3"/>
</dbReference>
<evidence type="ECO:0000259" key="2">
    <source>
        <dbReference type="PROSITE" id="PS50887"/>
    </source>
</evidence>
<dbReference type="PANTHER" id="PTHR33121">
    <property type="entry name" value="CYCLIC DI-GMP PHOSPHODIESTERASE PDEF"/>
    <property type="match status" value="1"/>
</dbReference>
<dbReference type="SUPFAM" id="SSF55073">
    <property type="entry name" value="Nucleotide cyclase"/>
    <property type="match status" value="1"/>
</dbReference>
<dbReference type="Pfam" id="PF08447">
    <property type="entry name" value="PAS_3"/>
    <property type="match status" value="1"/>
</dbReference>
<dbReference type="InterPro" id="IPR050706">
    <property type="entry name" value="Cyclic-di-GMP_PDE-like"/>
</dbReference>
<organism evidence="3 4">
    <name type="scientific">Roseburia zhanii</name>
    <dbReference type="NCBI Taxonomy" id="2763064"/>
    <lineage>
        <taxon>Bacteria</taxon>
        <taxon>Bacillati</taxon>
        <taxon>Bacillota</taxon>
        <taxon>Clostridia</taxon>
        <taxon>Lachnospirales</taxon>
        <taxon>Lachnospiraceae</taxon>
        <taxon>Roseburia</taxon>
    </lineage>
</organism>
<proteinExistence type="predicted"/>
<dbReference type="CDD" id="cd01948">
    <property type="entry name" value="EAL"/>
    <property type="match status" value="1"/>
</dbReference>
<dbReference type="Proteomes" id="UP000606720">
    <property type="component" value="Unassembled WGS sequence"/>
</dbReference>
<evidence type="ECO:0000313" key="4">
    <source>
        <dbReference type="Proteomes" id="UP000606720"/>
    </source>
</evidence>
<protein>
    <submittedName>
        <fullName evidence="3">GGDEF and EAL domain-containing protein</fullName>
    </submittedName>
</protein>
<dbReference type="Gene3D" id="3.20.20.450">
    <property type="entry name" value="EAL domain"/>
    <property type="match status" value="1"/>
</dbReference>
<dbReference type="NCBIfam" id="TIGR00254">
    <property type="entry name" value="GGDEF"/>
    <property type="match status" value="1"/>
</dbReference>
<dbReference type="InterPro" id="IPR029787">
    <property type="entry name" value="Nucleotide_cyclase"/>
</dbReference>
<dbReference type="InterPro" id="IPR043128">
    <property type="entry name" value="Rev_trsase/Diguanyl_cyclase"/>
</dbReference>
<dbReference type="Pfam" id="PF00990">
    <property type="entry name" value="GGDEF"/>
    <property type="match status" value="1"/>
</dbReference>
<comment type="caution">
    <text evidence="3">The sequence shown here is derived from an EMBL/GenBank/DDBJ whole genome shotgun (WGS) entry which is preliminary data.</text>
</comment>
<feature type="domain" description="GGDEF" evidence="2">
    <location>
        <begin position="156"/>
        <end position="287"/>
    </location>
</feature>
<dbReference type="InterPro" id="IPR035919">
    <property type="entry name" value="EAL_sf"/>
</dbReference>
<dbReference type="SUPFAM" id="SSF141868">
    <property type="entry name" value="EAL domain-like"/>
    <property type="match status" value="1"/>
</dbReference>